<dbReference type="EMBL" id="ML978121">
    <property type="protein sequence ID" value="KAF2104700.1"/>
    <property type="molecule type" value="Genomic_DNA"/>
</dbReference>
<proteinExistence type="predicted"/>
<dbReference type="InterPro" id="IPR030400">
    <property type="entry name" value="Sedolisin_dom"/>
</dbReference>
<dbReference type="CDD" id="cd11377">
    <property type="entry name" value="Pro-peptidase_S53"/>
    <property type="match status" value="1"/>
</dbReference>
<feature type="active site" description="Charge relay system" evidence="15">
    <location>
        <position position="299"/>
    </location>
</feature>
<feature type="binding site" evidence="15">
    <location>
        <position position="595"/>
    </location>
    <ligand>
        <name>Ca(2+)</name>
        <dbReference type="ChEBI" id="CHEBI:29108"/>
    </ligand>
</feature>
<keyword evidence="10 15" id="KW-0720">Serine protease</keyword>
<evidence type="ECO:0000256" key="4">
    <source>
        <dbReference type="ARBA" id="ARBA00012462"/>
    </source>
</evidence>
<evidence type="ECO:0000256" key="8">
    <source>
        <dbReference type="ARBA" id="ARBA00022729"/>
    </source>
</evidence>
<organism evidence="18 19">
    <name type="scientific">Rhizodiscina lignyota</name>
    <dbReference type="NCBI Taxonomy" id="1504668"/>
    <lineage>
        <taxon>Eukaryota</taxon>
        <taxon>Fungi</taxon>
        <taxon>Dikarya</taxon>
        <taxon>Ascomycota</taxon>
        <taxon>Pezizomycotina</taxon>
        <taxon>Dothideomycetes</taxon>
        <taxon>Pleosporomycetidae</taxon>
        <taxon>Aulographales</taxon>
        <taxon>Rhizodiscinaceae</taxon>
        <taxon>Rhizodiscina</taxon>
    </lineage>
</organism>
<sequence length="617" mass="66380">MARFGTLLVALVAGFATPIAGAARHQYVGGIPLGWSLAGKPADSDTITLSIGLKLSNEDLLEKTLLAISTPGSPEYGKWLEKDEVDKLFQPSKSSDDAVQKWLKSAGVNSISSDGTWINFATNVGTANSLLNASFAQYENDGLKKLRTTQYSIPAEVAGDIDLVTPTIEFMKTNAAKMTDAFGEPLELMKKKRQVPTPASVAPSCATSVTPSCLKQFYNLGGYEGDAKSGSRIGFASFLNESARYEDLKLFDDHFGIPYKPFDVITINGGFNNQTANPIVSNSTVQIQLADTNAEADGDSQLISSITDNALPITEYITGGTAPYIPNLDEPAGAPSNEPYVEYYRYLLSQPNSKLPQVISASYGDDEQSVPEDYAKRVCFMIGQMGLRGISLLGSSGDNGVGAPCQSNDGKKTPQFTPQFPSTCPWFTSVGGTQASDPEIAWLGSGGGFSNYFTRPKYQDAFVGKYLEKVVDPEYYEHYTNFSMRGFPDVAAHSADPRYVYYQDNVLWRRGFAGTSAACPVFSAIVSLLNDARLKAGKPRLGFLNPMFYAVGYKGLIDVAQGRSIGCTGLNFQNGNTTIEGASVIPGVSWNATEGWDPATGLGLPDFQALKSIVLEL</sequence>
<evidence type="ECO:0000256" key="6">
    <source>
        <dbReference type="ARBA" id="ARBA00022670"/>
    </source>
</evidence>
<dbReference type="PANTHER" id="PTHR14218:SF34">
    <property type="entry name" value="TRIPEPTIDYL-PEPTIDASE SED4"/>
    <property type="match status" value="1"/>
</dbReference>
<dbReference type="AlphaFoldDB" id="A0A9P4ISQ7"/>
<feature type="chain" id="PRO_5040225609" description="tripeptidyl-peptidase II" evidence="16">
    <location>
        <begin position="23"/>
        <end position="617"/>
    </location>
</feature>
<dbReference type="SUPFAM" id="SSF54897">
    <property type="entry name" value="Protease propeptides/inhibitors"/>
    <property type="match status" value="1"/>
</dbReference>
<evidence type="ECO:0000256" key="3">
    <source>
        <dbReference type="ARBA" id="ARBA00004239"/>
    </source>
</evidence>
<comment type="cofactor">
    <cofactor evidence="15">
        <name>Ca(2+)</name>
        <dbReference type="ChEBI" id="CHEBI:29108"/>
    </cofactor>
    <text evidence="15">Binds 1 Ca(2+) ion per subunit.</text>
</comment>
<evidence type="ECO:0000256" key="5">
    <source>
        <dbReference type="ARBA" id="ARBA00022525"/>
    </source>
</evidence>
<name>A0A9P4ISQ7_9PEZI</name>
<evidence type="ECO:0000256" key="9">
    <source>
        <dbReference type="ARBA" id="ARBA00022801"/>
    </source>
</evidence>
<keyword evidence="11 15" id="KW-0106">Calcium</keyword>
<keyword evidence="6 15" id="KW-0645">Protease</keyword>
<feature type="domain" description="Peptidase S53" evidence="17">
    <location>
        <begin position="208"/>
        <end position="617"/>
    </location>
</feature>
<keyword evidence="9 15" id="KW-0378">Hydrolase</keyword>
<dbReference type="SMART" id="SM00944">
    <property type="entry name" value="Pro-kuma_activ"/>
    <property type="match status" value="1"/>
</dbReference>
<evidence type="ECO:0000256" key="16">
    <source>
        <dbReference type="SAM" id="SignalP"/>
    </source>
</evidence>
<dbReference type="GO" id="GO:0046872">
    <property type="term" value="F:metal ion binding"/>
    <property type="evidence" value="ECO:0007669"/>
    <property type="project" value="UniProtKB-UniRule"/>
</dbReference>
<protein>
    <recommendedName>
        <fullName evidence="4">tripeptidyl-peptidase II</fullName>
        <ecNumber evidence="4">3.4.14.10</ecNumber>
    </recommendedName>
</protein>
<feature type="active site" description="Charge relay system" evidence="15">
    <location>
        <position position="295"/>
    </location>
</feature>
<dbReference type="Gene3D" id="3.40.50.200">
    <property type="entry name" value="Peptidase S8/S53 domain"/>
    <property type="match status" value="1"/>
</dbReference>
<evidence type="ECO:0000256" key="7">
    <source>
        <dbReference type="ARBA" id="ARBA00022723"/>
    </source>
</evidence>
<keyword evidence="8 16" id="KW-0732">Signal</keyword>
<evidence type="ECO:0000313" key="19">
    <source>
        <dbReference type="Proteomes" id="UP000799772"/>
    </source>
</evidence>
<dbReference type="InterPro" id="IPR036852">
    <property type="entry name" value="Peptidase_S8/S53_dom_sf"/>
</dbReference>
<dbReference type="GO" id="GO:0006508">
    <property type="term" value="P:proteolysis"/>
    <property type="evidence" value="ECO:0007669"/>
    <property type="project" value="UniProtKB-KW"/>
</dbReference>
<feature type="signal peptide" evidence="16">
    <location>
        <begin position="1"/>
        <end position="22"/>
    </location>
</feature>
<comment type="catalytic activity">
    <reaction evidence="1">
        <text>Release of an N-terminal tripeptide from a polypeptide.</text>
        <dbReference type="EC" id="3.4.14.10"/>
    </reaction>
</comment>
<accession>A0A9P4ISQ7</accession>
<dbReference type="PANTHER" id="PTHR14218">
    <property type="entry name" value="PROTEASE S8 TRIPEPTIDYL PEPTIDASE I CLN2"/>
    <property type="match status" value="1"/>
</dbReference>
<feature type="binding site" evidence="15">
    <location>
        <position position="558"/>
    </location>
    <ligand>
        <name>Ca(2+)</name>
        <dbReference type="ChEBI" id="CHEBI:29108"/>
    </ligand>
</feature>
<evidence type="ECO:0000256" key="15">
    <source>
        <dbReference type="PROSITE-ProRule" id="PRU01032"/>
    </source>
</evidence>
<dbReference type="Pfam" id="PF09286">
    <property type="entry name" value="Pro-kuma_activ"/>
    <property type="match status" value="1"/>
</dbReference>
<dbReference type="SUPFAM" id="SSF52743">
    <property type="entry name" value="Subtilisin-like"/>
    <property type="match status" value="1"/>
</dbReference>
<dbReference type="GO" id="GO:0004252">
    <property type="term" value="F:serine-type endopeptidase activity"/>
    <property type="evidence" value="ECO:0007669"/>
    <property type="project" value="UniProtKB-UniRule"/>
</dbReference>
<dbReference type="CDD" id="cd04056">
    <property type="entry name" value="Peptidases_S53"/>
    <property type="match status" value="1"/>
</dbReference>
<dbReference type="GO" id="GO:0005576">
    <property type="term" value="C:extracellular region"/>
    <property type="evidence" value="ECO:0007669"/>
    <property type="project" value="UniProtKB-SubCell"/>
</dbReference>
<keyword evidence="5" id="KW-0964">Secreted</keyword>
<evidence type="ECO:0000313" key="18">
    <source>
        <dbReference type="EMBL" id="KAF2104700.1"/>
    </source>
</evidence>
<evidence type="ECO:0000256" key="10">
    <source>
        <dbReference type="ARBA" id="ARBA00022825"/>
    </source>
</evidence>
<keyword evidence="7 15" id="KW-0479">Metal-binding</keyword>
<keyword evidence="14" id="KW-0325">Glycoprotein</keyword>
<dbReference type="OrthoDB" id="409122at2759"/>
<dbReference type="InterPro" id="IPR015366">
    <property type="entry name" value="S53_propep"/>
</dbReference>
<dbReference type="PROSITE" id="PS51695">
    <property type="entry name" value="SEDOLISIN"/>
    <property type="match status" value="1"/>
</dbReference>
<evidence type="ECO:0000256" key="12">
    <source>
        <dbReference type="ARBA" id="ARBA00023026"/>
    </source>
</evidence>
<dbReference type="GO" id="GO:0008240">
    <property type="term" value="F:tripeptidyl-peptidase activity"/>
    <property type="evidence" value="ECO:0007669"/>
    <property type="project" value="UniProtKB-EC"/>
</dbReference>
<evidence type="ECO:0000256" key="13">
    <source>
        <dbReference type="ARBA" id="ARBA00023145"/>
    </source>
</evidence>
<evidence type="ECO:0000256" key="1">
    <source>
        <dbReference type="ARBA" id="ARBA00001910"/>
    </source>
</evidence>
<keyword evidence="13" id="KW-0865">Zymogen</keyword>
<dbReference type="EC" id="3.4.14.10" evidence="4"/>
<feature type="binding site" evidence="15">
    <location>
        <position position="597"/>
    </location>
    <ligand>
        <name>Ca(2+)</name>
        <dbReference type="ChEBI" id="CHEBI:29108"/>
    </ligand>
</feature>
<gene>
    <name evidence="18" type="ORF">NA57DRAFT_29736</name>
</gene>
<evidence type="ECO:0000256" key="14">
    <source>
        <dbReference type="ARBA" id="ARBA00023180"/>
    </source>
</evidence>
<evidence type="ECO:0000256" key="2">
    <source>
        <dbReference type="ARBA" id="ARBA00002451"/>
    </source>
</evidence>
<dbReference type="FunFam" id="3.40.50.200:FF:000015">
    <property type="entry name" value="Tripeptidyl peptidase A"/>
    <property type="match status" value="1"/>
</dbReference>
<reference evidence="18" key="1">
    <citation type="journal article" date="2020" name="Stud. Mycol.">
        <title>101 Dothideomycetes genomes: a test case for predicting lifestyles and emergence of pathogens.</title>
        <authorList>
            <person name="Haridas S."/>
            <person name="Albert R."/>
            <person name="Binder M."/>
            <person name="Bloem J."/>
            <person name="Labutti K."/>
            <person name="Salamov A."/>
            <person name="Andreopoulos B."/>
            <person name="Baker S."/>
            <person name="Barry K."/>
            <person name="Bills G."/>
            <person name="Bluhm B."/>
            <person name="Cannon C."/>
            <person name="Castanera R."/>
            <person name="Culley D."/>
            <person name="Daum C."/>
            <person name="Ezra D."/>
            <person name="Gonzalez J."/>
            <person name="Henrissat B."/>
            <person name="Kuo A."/>
            <person name="Liang C."/>
            <person name="Lipzen A."/>
            <person name="Lutzoni F."/>
            <person name="Magnuson J."/>
            <person name="Mondo S."/>
            <person name="Nolan M."/>
            <person name="Ohm R."/>
            <person name="Pangilinan J."/>
            <person name="Park H.-J."/>
            <person name="Ramirez L."/>
            <person name="Alfaro M."/>
            <person name="Sun H."/>
            <person name="Tritt A."/>
            <person name="Yoshinaga Y."/>
            <person name="Zwiers L.-H."/>
            <person name="Turgeon B."/>
            <person name="Goodwin S."/>
            <person name="Spatafora J."/>
            <person name="Crous P."/>
            <person name="Grigoriev I."/>
        </authorList>
    </citation>
    <scope>NUCLEOTIDE SEQUENCE</scope>
    <source>
        <strain evidence="18">CBS 133067</strain>
    </source>
</reference>
<comment type="function">
    <text evidence="2">Secreted tripeptidyl-peptidase which degrades proteins at acidic pHs and is involved in virulence.</text>
</comment>
<dbReference type="Proteomes" id="UP000799772">
    <property type="component" value="Unassembled WGS sequence"/>
</dbReference>
<feature type="active site" description="Charge relay system" evidence="15">
    <location>
        <position position="516"/>
    </location>
</feature>
<comment type="subcellular location">
    <subcellularLocation>
        <location evidence="3">Secreted</location>
        <location evidence="3">Extracellular space</location>
    </subcellularLocation>
</comment>
<evidence type="ECO:0000259" key="17">
    <source>
        <dbReference type="PROSITE" id="PS51695"/>
    </source>
</evidence>
<dbReference type="InterPro" id="IPR023828">
    <property type="entry name" value="Peptidase_S8_Ser-AS"/>
</dbReference>
<dbReference type="PROSITE" id="PS00138">
    <property type="entry name" value="SUBTILASE_SER"/>
    <property type="match status" value="1"/>
</dbReference>
<keyword evidence="12" id="KW-0843">Virulence</keyword>
<keyword evidence="19" id="KW-1185">Reference proteome</keyword>
<feature type="binding site" evidence="15">
    <location>
        <position position="559"/>
    </location>
    <ligand>
        <name>Ca(2+)</name>
        <dbReference type="ChEBI" id="CHEBI:29108"/>
    </ligand>
</feature>
<evidence type="ECO:0000256" key="11">
    <source>
        <dbReference type="ARBA" id="ARBA00022837"/>
    </source>
</evidence>
<dbReference type="InterPro" id="IPR050819">
    <property type="entry name" value="Tripeptidyl-peptidase_I"/>
</dbReference>
<comment type="caution">
    <text evidence="18">The sequence shown here is derived from an EMBL/GenBank/DDBJ whole genome shotgun (WGS) entry which is preliminary data.</text>
</comment>